<dbReference type="CDD" id="cd12913">
    <property type="entry name" value="PDC1_MCP_like"/>
    <property type="match status" value="1"/>
</dbReference>
<dbReference type="CDD" id="cd06225">
    <property type="entry name" value="HAMP"/>
    <property type="match status" value="1"/>
</dbReference>
<dbReference type="InterPro" id="IPR003660">
    <property type="entry name" value="HAMP_dom"/>
</dbReference>
<accession>A0A0B3Y6I5</accession>
<evidence type="ECO:0000256" key="4">
    <source>
        <dbReference type="ARBA" id="ARBA00022692"/>
    </source>
</evidence>
<proteinExistence type="inferred from homology"/>
<evidence type="ECO:0000256" key="7">
    <source>
        <dbReference type="ARBA" id="ARBA00023224"/>
    </source>
</evidence>
<evidence type="ECO:0000256" key="2">
    <source>
        <dbReference type="ARBA" id="ARBA00022475"/>
    </source>
</evidence>
<evidence type="ECO:0000256" key="5">
    <source>
        <dbReference type="ARBA" id="ARBA00022989"/>
    </source>
</evidence>
<gene>
    <name evidence="13" type="ORF">RJ41_16315</name>
</gene>
<evidence type="ECO:0000256" key="9">
    <source>
        <dbReference type="PROSITE-ProRule" id="PRU00284"/>
    </source>
</evidence>
<feature type="domain" description="Methyl-accepting transducer" evidence="11">
    <location>
        <begin position="401"/>
        <end position="637"/>
    </location>
</feature>
<feature type="transmembrane region" description="Helical" evidence="10">
    <location>
        <begin position="318"/>
        <end position="341"/>
    </location>
</feature>
<dbReference type="PROSITE" id="PS50885">
    <property type="entry name" value="HAMP"/>
    <property type="match status" value="1"/>
</dbReference>
<evidence type="ECO:0000256" key="3">
    <source>
        <dbReference type="ARBA" id="ARBA00022500"/>
    </source>
</evidence>
<feature type="transmembrane region" description="Helical" evidence="10">
    <location>
        <begin position="12"/>
        <end position="30"/>
    </location>
</feature>
<feature type="domain" description="HAMP" evidence="12">
    <location>
        <begin position="342"/>
        <end position="396"/>
    </location>
</feature>
<dbReference type="InterPro" id="IPR033479">
    <property type="entry name" value="dCache_1"/>
</dbReference>
<evidence type="ECO:0000313" key="13">
    <source>
        <dbReference type="EMBL" id="KHT44441.1"/>
    </source>
</evidence>
<evidence type="ECO:0000313" key="14">
    <source>
        <dbReference type="Proteomes" id="UP000031197"/>
    </source>
</evidence>
<dbReference type="FunFam" id="1.10.287.950:FF:000001">
    <property type="entry name" value="Methyl-accepting chemotaxis sensory transducer"/>
    <property type="match status" value="1"/>
</dbReference>
<evidence type="ECO:0000259" key="11">
    <source>
        <dbReference type="PROSITE" id="PS50111"/>
    </source>
</evidence>
<dbReference type="Pfam" id="PF00015">
    <property type="entry name" value="MCPsignal"/>
    <property type="match status" value="1"/>
</dbReference>
<keyword evidence="2" id="KW-1003">Cell membrane</keyword>
<dbReference type="SMART" id="SM00304">
    <property type="entry name" value="HAMP"/>
    <property type="match status" value="1"/>
</dbReference>
<dbReference type="GO" id="GO:0007165">
    <property type="term" value="P:signal transduction"/>
    <property type="evidence" value="ECO:0007669"/>
    <property type="project" value="UniProtKB-KW"/>
</dbReference>
<dbReference type="EMBL" id="JWLW01000066">
    <property type="protein sequence ID" value="KHT44441.1"/>
    <property type="molecule type" value="Genomic_DNA"/>
</dbReference>
<keyword evidence="6 10" id="KW-0472">Membrane</keyword>
<dbReference type="RefSeq" id="WP_039223026.1">
    <property type="nucleotide sequence ID" value="NZ_JWLW01000066.1"/>
</dbReference>
<dbReference type="PANTHER" id="PTHR32089:SF65">
    <property type="entry name" value="CHEMOTAXIS SIGNAL TRANSDUCTION SYSTEM METHYL ACCEPTING SENSORY TRANSDUCER"/>
    <property type="match status" value="1"/>
</dbReference>
<dbReference type="CDD" id="cd12912">
    <property type="entry name" value="PDC2_MCP_like"/>
    <property type="match status" value="1"/>
</dbReference>
<dbReference type="CDD" id="cd11386">
    <property type="entry name" value="MCP_signal"/>
    <property type="match status" value="1"/>
</dbReference>
<name>A0A0B3Y6I5_9ALTE</name>
<dbReference type="GO" id="GO:0005886">
    <property type="term" value="C:plasma membrane"/>
    <property type="evidence" value="ECO:0007669"/>
    <property type="project" value="UniProtKB-SubCell"/>
</dbReference>
<protein>
    <submittedName>
        <fullName evidence="13">Chemotaxis protein</fullName>
    </submittedName>
</protein>
<dbReference type="SUPFAM" id="SSF58104">
    <property type="entry name" value="Methyl-accepting chemotaxis protein (MCP) signaling domain"/>
    <property type="match status" value="1"/>
</dbReference>
<dbReference type="Gene3D" id="1.10.287.950">
    <property type="entry name" value="Methyl-accepting chemotaxis protein"/>
    <property type="match status" value="1"/>
</dbReference>
<dbReference type="InterPro" id="IPR004089">
    <property type="entry name" value="MCPsignal_dom"/>
</dbReference>
<dbReference type="AlphaFoldDB" id="A0A0B3Y6I5"/>
<reference evidence="13 14" key="1">
    <citation type="submission" date="2014-12" db="EMBL/GenBank/DDBJ databases">
        <title>Genome sequencing of Alteromonas marina AD001.</title>
        <authorList>
            <person name="Adrian T.G.S."/>
            <person name="Chan K.G."/>
        </authorList>
    </citation>
    <scope>NUCLEOTIDE SEQUENCE [LARGE SCALE GENOMIC DNA]</scope>
    <source>
        <strain evidence="13 14">AD001</strain>
    </source>
</reference>
<evidence type="ECO:0000256" key="10">
    <source>
        <dbReference type="SAM" id="Phobius"/>
    </source>
</evidence>
<dbReference type="GO" id="GO:0006935">
    <property type="term" value="P:chemotaxis"/>
    <property type="evidence" value="ECO:0007669"/>
    <property type="project" value="UniProtKB-KW"/>
</dbReference>
<dbReference type="PANTHER" id="PTHR32089">
    <property type="entry name" value="METHYL-ACCEPTING CHEMOTAXIS PROTEIN MCPB"/>
    <property type="match status" value="1"/>
</dbReference>
<comment type="subcellular location">
    <subcellularLocation>
        <location evidence="1">Cell membrane</location>
        <topology evidence="1">Multi-pass membrane protein</topology>
    </subcellularLocation>
</comment>
<dbReference type="Proteomes" id="UP000031197">
    <property type="component" value="Unassembled WGS sequence"/>
</dbReference>
<keyword evidence="7 9" id="KW-0807">Transducer</keyword>
<sequence>MKSISLQKKFMLIVGGSIALMLLITAFFLVNTVADNTRSRVEKELKSLVAREANDVEGFFATYGGVARAFLSSPFLQDFFTRHNTRGAPESQLAQSKDIYATFEGISSQDPIIKSAFFGSAKTGEYFYEEGRVGVDTSGPDAGNPNAGYFATKRPWFTTAVEKGKLYVTPPAVDSQDGSVSAVVQTPIYKNGALLGVGGVDILISTVGKVIDAIRYEEQGTAFLLDENQNIVYFPKQSKALPLSSSIRNFDSVFDSTEGFGKLASNIAANESGIVHVTWKGEDYVAVFEHAQLTNPQMNWSLGILIPASIIDSPINNAITTAIIVAFVIIGLIALITYFASAKVTQPLVEMRNAMAEIAHGDGDLTKRLEVKSNDEIGALAIEFNTFTDKLRSLLKDTAANTKAVSDAADHLRDVSHATSKEINQERSQVDNVSTAVTQMAATVVEISKNAAQSSDAATKADELVQAGSEQVQDAMREIRALADAISQGVEVVGGLSKESDSIGAVVDVINSIAEQTNLLALNAAIEAARAGEQGRGFAVVADEVRSLASRTQESTTDIRKMVERLQAMSEQTNSVMQEGQTRSQSGVDKTEKVVETLKDITQSIGLVHEQSTHIALATEQQTEVAQDINKSLVAITGLSDKTSQHAEELAVEATQLSAVSGDLKELVGQFKI</sequence>
<evidence type="ECO:0000256" key="8">
    <source>
        <dbReference type="ARBA" id="ARBA00029447"/>
    </source>
</evidence>
<evidence type="ECO:0000259" key="12">
    <source>
        <dbReference type="PROSITE" id="PS50885"/>
    </source>
</evidence>
<dbReference type="Pfam" id="PF00672">
    <property type="entry name" value="HAMP"/>
    <property type="match status" value="1"/>
</dbReference>
<dbReference type="SMART" id="SM00283">
    <property type="entry name" value="MA"/>
    <property type="match status" value="1"/>
</dbReference>
<comment type="caution">
    <text evidence="13">The sequence shown here is derived from an EMBL/GenBank/DDBJ whole genome shotgun (WGS) entry which is preliminary data.</text>
</comment>
<dbReference type="GeneID" id="56266221"/>
<keyword evidence="3" id="KW-0145">Chemotaxis</keyword>
<dbReference type="Pfam" id="PF02743">
    <property type="entry name" value="dCache_1"/>
    <property type="match status" value="1"/>
</dbReference>
<comment type="similarity">
    <text evidence="8">Belongs to the methyl-accepting chemotaxis (MCP) protein family.</text>
</comment>
<keyword evidence="4 10" id="KW-0812">Transmembrane</keyword>
<dbReference type="OrthoDB" id="5800769at2"/>
<evidence type="ECO:0000256" key="6">
    <source>
        <dbReference type="ARBA" id="ARBA00023136"/>
    </source>
</evidence>
<dbReference type="Gene3D" id="3.30.450.20">
    <property type="entry name" value="PAS domain"/>
    <property type="match status" value="2"/>
</dbReference>
<dbReference type="PROSITE" id="PS50111">
    <property type="entry name" value="CHEMOTAXIS_TRANSDUC_2"/>
    <property type="match status" value="1"/>
</dbReference>
<organism evidence="13 14">
    <name type="scientific">Alteromonas marina</name>
    <dbReference type="NCBI Taxonomy" id="203795"/>
    <lineage>
        <taxon>Bacteria</taxon>
        <taxon>Pseudomonadati</taxon>
        <taxon>Pseudomonadota</taxon>
        <taxon>Gammaproteobacteria</taxon>
        <taxon>Alteromonadales</taxon>
        <taxon>Alteromonadaceae</taxon>
        <taxon>Alteromonas/Salinimonas group</taxon>
        <taxon>Alteromonas</taxon>
    </lineage>
</organism>
<evidence type="ECO:0000256" key="1">
    <source>
        <dbReference type="ARBA" id="ARBA00004651"/>
    </source>
</evidence>
<keyword evidence="5 10" id="KW-1133">Transmembrane helix</keyword>
<keyword evidence="14" id="KW-1185">Reference proteome</keyword>